<dbReference type="Proteomes" id="UP000729701">
    <property type="component" value="Unassembled WGS sequence"/>
</dbReference>
<organism evidence="2 3">
    <name type="scientific">Cyanomargarita calcarea GSE-NOS-MK-12-04C</name>
    <dbReference type="NCBI Taxonomy" id="2839659"/>
    <lineage>
        <taxon>Bacteria</taxon>
        <taxon>Bacillati</taxon>
        <taxon>Cyanobacteriota</taxon>
        <taxon>Cyanophyceae</taxon>
        <taxon>Nostocales</taxon>
        <taxon>Cyanomargaritaceae</taxon>
        <taxon>Cyanomargarita</taxon>
    </lineage>
</organism>
<dbReference type="Gene3D" id="1.10.260.40">
    <property type="entry name" value="lambda repressor-like DNA-binding domains"/>
    <property type="match status" value="1"/>
</dbReference>
<evidence type="ECO:0000313" key="3">
    <source>
        <dbReference type="Proteomes" id="UP000729701"/>
    </source>
</evidence>
<evidence type="ECO:0000259" key="1">
    <source>
        <dbReference type="PROSITE" id="PS50943"/>
    </source>
</evidence>
<name>A0A951QNV6_9CYAN</name>
<dbReference type="InterPro" id="IPR010982">
    <property type="entry name" value="Lambda_DNA-bd_dom_sf"/>
</dbReference>
<dbReference type="EMBL" id="JAHHGZ010000012">
    <property type="protein sequence ID" value="MBW4668423.1"/>
    <property type="molecule type" value="Genomic_DNA"/>
</dbReference>
<dbReference type="InterPro" id="IPR001387">
    <property type="entry name" value="Cro/C1-type_HTH"/>
</dbReference>
<dbReference type="SUPFAM" id="SSF47413">
    <property type="entry name" value="lambda repressor-like DNA-binding domains"/>
    <property type="match status" value="1"/>
</dbReference>
<reference evidence="2" key="2">
    <citation type="journal article" date="2022" name="Microbiol. Resour. Announc.">
        <title>Metagenome Sequencing to Explore Phylogenomics of Terrestrial Cyanobacteria.</title>
        <authorList>
            <person name="Ward R.D."/>
            <person name="Stajich J.E."/>
            <person name="Johansen J.R."/>
            <person name="Huntemann M."/>
            <person name="Clum A."/>
            <person name="Foster B."/>
            <person name="Foster B."/>
            <person name="Roux S."/>
            <person name="Palaniappan K."/>
            <person name="Varghese N."/>
            <person name="Mukherjee S."/>
            <person name="Reddy T.B.K."/>
            <person name="Daum C."/>
            <person name="Copeland A."/>
            <person name="Chen I.A."/>
            <person name="Ivanova N.N."/>
            <person name="Kyrpides N.C."/>
            <person name="Shapiro N."/>
            <person name="Eloe-Fadrosh E.A."/>
            <person name="Pietrasiak N."/>
        </authorList>
    </citation>
    <scope>NUCLEOTIDE SEQUENCE</scope>
    <source>
        <strain evidence="2">GSE-NOS-MK-12-04C</strain>
    </source>
</reference>
<protein>
    <submittedName>
        <fullName evidence="2">Helix-turn-helix domain-containing protein</fullName>
    </submittedName>
</protein>
<sequence>MSQDDLAKLSGLTKTTIQNWENGRNLGAVLRVLKVCQELNVDIRDLFELGEETEEAKEKSVVAS</sequence>
<dbReference type="PROSITE" id="PS50943">
    <property type="entry name" value="HTH_CROC1"/>
    <property type="match status" value="1"/>
</dbReference>
<dbReference type="GO" id="GO:0003677">
    <property type="term" value="F:DNA binding"/>
    <property type="evidence" value="ECO:0007669"/>
    <property type="project" value="InterPro"/>
</dbReference>
<accession>A0A951QNV6</accession>
<evidence type="ECO:0000313" key="2">
    <source>
        <dbReference type="EMBL" id="MBW4668423.1"/>
    </source>
</evidence>
<reference evidence="2" key="1">
    <citation type="submission" date="2021-05" db="EMBL/GenBank/DDBJ databases">
        <authorList>
            <person name="Pietrasiak N."/>
            <person name="Ward R."/>
            <person name="Stajich J.E."/>
            <person name="Kurbessoian T."/>
        </authorList>
    </citation>
    <scope>NUCLEOTIDE SEQUENCE</scope>
    <source>
        <strain evidence="2">GSE-NOS-MK-12-04C</strain>
    </source>
</reference>
<dbReference type="Pfam" id="PF01381">
    <property type="entry name" value="HTH_3"/>
    <property type="match status" value="1"/>
</dbReference>
<comment type="caution">
    <text evidence="2">The sequence shown here is derived from an EMBL/GenBank/DDBJ whole genome shotgun (WGS) entry which is preliminary data.</text>
</comment>
<dbReference type="AlphaFoldDB" id="A0A951QNV6"/>
<gene>
    <name evidence="2" type="ORF">KME60_13595</name>
</gene>
<proteinExistence type="predicted"/>
<feature type="domain" description="HTH cro/C1-type" evidence="1">
    <location>
        <begin position="1"/>
        <end position="46"/>
    </location>
</feature>
<dbReference type="CDD" id="cd00093">
    <property type="entry name" value="HTH_XRE"/>
    <property type="match status" value="1"/>
</dbReference>